<keyword evidence="3" id="KW-0256">Endoplasmic reticulum</keyword>
<evidence type="ECO:0000256" key="5">
    <source>
        <dbReference type="ARBA" id="ARBA00037585"/>
    </source>
</evidence>
<evidence type="ECO:0000256" key="2">
    <source>
        <dbReference type="ARBA" id="ARBA00022729"/>
    </source>
</evidence>
<reference evidence="9 10" key="1">
    <citation type="journal article" date="2018" name="Gigascience">
        <title>Genomes of trombidid mites reveal novel predicted allergens and laterally-transferred genes associated with secondary metabolism.</title>
        <authorList>
            <person name="Dong X."/>
            <person name="Chaisiri K."/>
            <person name="Xia D."/>
            <person name="Armstrong S.D."/>
            <person name="Fang Y."/>
            <person name="Donnelly M.J."/>
            <person name="Kadowaki T."/>
            <person name="McGarry J.W."/>
            <person name="Darby A.C."/>
            <person name="Makepeace B.L."/>
        </authorList>
    </citation>
    <scope>NUCLEOTIDE SEQUENCE [LARGE SCALE GENOMIC DNA]</scope>
    <source>
        <strain evidence="9">UoL-WK</strain>
    </source>
</reference>
<protein>
    <recommendedName>
        <fullName evidence="6">Endoplasmic reticulum lectin 1</fullName>
    </recommendedName>
    <alternativeName>
        <fullName evidence="7">ER lectin</fullName>
    </alternativeName>
</protein>
<comment type="caution">
    <text evidence="9">The sequence shown here is derived from an EMBL/GenBank/DDBJ whole genome shotgun (WGS) entry which is preliminary data.</text>
</comment>
<evidence type="ECO:0000256" key="7">
    <source>
        <dbReference type="ARBA" id="ARBA00041661"/>
    </source>
</evidence>
<proteinExistence type="predicted"/>
<name>A0A3S3P692_9ACAR</name>
<evidence type="ECO:0000256" key="3">
    <source>
        <dbReference type="ARBA" id="ARBA00022824"/>
    </source>
</evidence>
<dbReference type="OrthoDB" id="239053at2759"/>
<dbReference type="InterPro" id="IPR009011">
    <property type="entry name" value="Man6P_isomerase_rcpt-bd_dom_sf"/>
</dbReference>
<dbReference type="Gene3D" id="2.70.130.10">
    <property type="entry name" value="Mannose-6-phosphate receptor binding domain"/>
    <property type="match status" value="2"/>
</dbReference>
<dbReference type="FunFam" id="2.70.130.10:FF:000001">
    <property type="entry name" value="Endoplasmic reticulum lectin 1"/>
    <property type="match status" value="1"/>
</dbReference>
<feature type="domain" description="MRH" evidence="8">
    <location>
        <begin position="367"/>
        <end position="491"/>
    </location>
</feature>
<comment type="function">
    <text evidence="5">Probable lectin that binds selectively to improperly folded lumenal proteins. May function in endoplasmic reticulum quality control and endoplasmic reticulum-associated degradation (ERAD) of both non-glycosylated proteins and glycoproteins.</text>
</comment>
<dbReference type="InterPro" id="IPR044865">
    <property type="entry name" value="MRH_dom"/>
</dbReference>
<gene>
    <name evidence="9" type="ORF">B4U79_01843</name>
</gene>
<evidence type="ECO:0000313" key="10">
    <source>
        <dbReference type="Proteomes" id="UP000285301"/>
    </source>
</evidence>
<keyword evidence="2" id="KW-0732">Signal</keyword>
<dbReference type="GO" id="GO:0030968">
    <property type="term" value="P:endoplasmic reticulum unfolded protein response"/>
    <property type="evidence" value="ECO:0007669"/>
    <property type="project" value="InterPro"/>
</dbReference>
<dbReference type="InterPro" id="IPR012913">
    <property type="entry name" value="OS9-like_dom"/>
</dbReference>
<evidence type="ECO:0000313" key="9">
    <source>
        <dbReference type="EMBL" id="RWS15814.1"/>
    </source>
</evidence>
<sequence length="510" mass="59040">MSFGENQSPITSKVFDDSVYYRINWLGNDMLNVPSIVENTNSASLEDESKSNVKVCLSADVLFNETNFLQTLVHDEDSLWITTANNEKYYCKLPKMVQQPQQEKITKNNVDKINPYQLLKPLISREVCSYRLESYWTYELCHGRYIRQFHEESTVQKVHSQEYYLGKYDLSLLPLTELEFESKMKELVKEGKKRPTIQVDGVQLPFIEINMTGGTLCDLNNKPRFTRVFYVCNEDSKHELYSIKEIFTCEYEAIVLSPLLCLHSDFRVSTASELDINCYAVGKSPPKPKGIAQFEAESRENRFESLFDRNNNYNIIIGKSDIGKEFKIEFQFQEDPKMDAKPNIELTETSNKFAPDSMMLRTFLKGDLCLHGGTGWWKYKFCYGEKVEQYHEERPGQKTTILLGKWDVDNHIKWMKQNPKKLKNSDKTPKQVSHLYSGGDICDTTGKPRQVEVKLKCRYIKGNPESVALYLREPKPCDYILDVESPLVCHLLSTADENGLLYHPDDVNPL</sequence>
<dbReference type="Proteomes" id="UP000285301">
    <property type="component" value="Unassembled WGS sequence"/>
</dbReference>
<dbReference type="PANTHER" id="PTHR15414:SF0">
    <property type="entry name" value="ENDOPLASMIC RETICULUM LECTIN 1"/>
    <property type="match status" value="1"/>
</dbReference>
<keyword evidence="10" id="KW-1185">Reference proteome</keyword>
<accession>A0A3S3P692</accession>
<dbReference type="SUPFAM" id="SSF50911">
    <property type="entry name" value="Mannose 6-phosphate receptor domain"/>
    <property type="match status" value="2"/>
</dbReference>
<dbReference type="GO" id="GO:0030970">
    <property type="term" value="P:retrograde protein transport, ER to cytosol"/>
    <property type="evidence" value="ECO:0007669"/>
    <property type="project" value="TreeGrafter"/>
</dbReference>
<evidence type="ECO:0000256" key="4">
    <source>
        <dbReference type="ARBA" id="ARBA00023157"/>
    </source>
</evidence>
<evidence type="ECO:0000256" key="1">
    <source>
        <dbReference type="ARBA" id="ARBA00004240"/>
    </source>
</evidence>
<dbReference type="PROSITE" id="PS51914">
    <property type="entry name" value="MRH"/>
    <property type="match status" value="2"/>
</dbReference>
<comment type="subcellular location">
    <subcellularLocation>
        <location evidence="1">Endoplasmic reticulum</location>
    </subcellularLocation>
</comment>
<dbReference type="PANTHER" id="PTHR15414">
    <property type="entry name" value="OS-9-RELATED"/>
    <property type="match status" value="1"/>
</dbReference>
<evidence type="ECO:0000256" key="6">
    <source>
        <dbReference type="ARBA" id="ARBA00041108"/>
    </source>
</evidence>
<keyword evidence="9" id="KW-0430">Lectin</keyword>
<evidence type="ECO:0000259" key="8">
    <source>
        <dbReference type="PROSITE" id="PS51914"/>
    </source>
</evidence>
<dbReference type="GO" id="GO:0030246">
    <property type="term" value="F:carbohydrate binding"/>
    <property type="evidence" value="ECO:0007669"/>
    <property type="project" value="UniProtKB-KW"/>
</dbReference>
<dbReference type="GO" id="GO:0005788">
    <property type="term" value="C:endoplasmic reticulum lumen"/>
    <property type="evidence" value="ECO:0007669"/>
    <property type="project" value="TreeGrafter"/>
</dbReference>
<dbReference type="InterPro" id="IPR045149">
    <property type="entry name" value="OS-9-like"/>
</dbReference>
<feature type="domain" description="MRH" evidence="8">
    <location>
        <begin position="126"/>
        <end position="263"/>
    </location>
</feature>
<keyword evidence="4" id="KW-1015">Disulfide bond</keyword>
<dbReference type="Pfam" id="PF07915">
    <property type="entry name" value="PRKCSH"/>
    <property type="match status" value="2"/>
</dbReference>
<organism evidence="9 10">
    <name type="scientific">Dinothrombium tinctorium</name>
    <dbReference type="NCBI Taxonomy" id="1965070"/>
    <lineage>
        <taxon>Eukaryota</taxon>
        <taxon>Metazoa</taxon>
        <taxon>Ecdysozoa</taxon>
        <taxon>Arthropoda</taxon>
        <taxon>Chelicerata</taxon>
        <taxon>Arachnida</taxon>
        <taxon>Acari</taxon>
        <taxon>Acariformes</taxon>
        <taxon>Trombidiformes</taxon>
        <taxon>Prostigmata</taxon>
        <taxon>Anystina</taxon>
        <taxon>Parasitengona</taxon>
        <taxon>Trombidioidea</taxon>
        <taxon>Trombidiidae</taxon>
        <taxon>Dinothrombium</taxon>
    </lineage>
</organism>
<dbReference type="EMBL" id="NCKU01000359">
    <property type="protein sequence ID" value="RWS15814.1"/>
    <property type="molecule type" value="Genomic_DNA"/>
</dbReference>
<dbReference type="STRING" id="1965070.A0A3S3P692"/>
<dbReference type="AlphaFoldDB" id="A0A3S3P692"/>